<proteinExistence type="predicted"/>
<dbReference type="Proteomes" id="UP000628854">
    <property type="component" value="Unassembled WGS sequence"/>
</dbReference>
<feature type="domain" description="SAF" evidence="1">
    <location>
        <begin position="48"/>
        <end position="114"/>
    </location>
</feature>
<accession>A0ABQ1J1N3</accession>
<dbReference type="Pfam" id="PF16976">
    <property type="entry name" value="RcpC"/>
    <property type="match status" value="1"/>
</dbReference>
<organism evidence="2 3">
    <name type="scientific">Henriciella pelagia</name>
    <dbReference type="NCBI Taxonomy" id="1977912"/>
    <lineage>
        <taxon>Bacteria</taxon>
        <taxon>Pseudomonadati</taxon>
        <taxon>Pseudomonadota</taxon>
        <taxon>Alphaproteobacteria</taxon>
        <taxon>Hyphomonadales</taxon>
        <taxon>Hyphomonadaceae</taxon>
        <taxon>Henriciella</taxon>
    </lineage>
</organism>
<dbReference type="CDD" id="cd11614">
    <property type="entry name" value="SAF_CpaB_FlgA_like"/>
    <property type="match status" value="1"/>
</dbReference>
<dbReference type="InterPro" id="IPR017592">
    <property type="entry name" value="Pilus_assmbl_Flp-typ_CpaB"/>
</dbReference>
<dbReference type="InterPro" id="IPR013974">
    <property type="entry name" value="SAF"/>
</dbReference>
<dbReference type="Pfam" id="PF08666">
    <property type="entry name" value="SAF"/>
    <property type="match status" value="1"/>
</dbReference>
<evidence type="ECO:0000313" key="2">
    <source>
        <dbReference type="EMBL" id="GGB55776.1"/>
    </source>
</evidence>
<name>A0ABQ1J1N3_9PROT</name>
<dbReference type="RefSeq" id="WP_084394181.1">
    <property type="nucleotide sequence ID" value="NZ_JBETGM010000393.1"/>
</dbReference>
<comment type="caution">
    <text evidence="2">The sequence shown here is derived from an EMBL/GenBank/DDBJ whole genome shotgun (WGS) entry which is preliminary data.</text>
</comment>
<gene>
    <name evidence="2" type="ORF">GCM10011503_00080</name>
</gene>
<dbReference type="SMART" id="SM00858">
    <property type="entry name" value="SAF"/>
    <property type="match status" value="1"/>
</dbReference>
<dbReference type="EMBL" id="BMKF01000001">
    <property type="protein sequence ID" value="GGB55776.1"/>
    <property type="molecule type" value="Genomic_DNA"/>
</dbReference>
<dbReference type="InterPro" id="IPR031571">
    <property type="entry name" value="RcpC_dom"/>
</dbReference>
<evidence type="ECO:0000259" key="1">
    <source>
        <dbReference type="SMART" id="SM00858"/>
    </source>
</evidence>
<protein>
    <recommendedName>
        <fullName evidence="1">SAF domain-containing protein</fullName>
    </recommendedName>
</protein>
<reference evidence="3" key="1">
    <citation type="journal article" date="2019" name="Int. J. Syst. Evol. Microbiol.">
        <title>The Global Catalogue of Microorganisms (GCM) 10K type strain sequencing project: providing services to taxonomists for standard genome sequencing and annotation.</title>
        <authorList>
            <consortium name="The Broad Institute Genomics Platform"/>
            <consortium name="The Broad Institute Genome Sequencing Center for Infectious Disease"/>
            <person name="Wu L."/>
            <person name="Ma J."/>
        </authorList>
    </citation>
    <scope>NUCLEOTIDE SEQUENCE [LARGE SCALE GENOMIC DNA]</scope>
    <source>
        <strain evidence="3">CGMCC 1.15928</strain>
    </source>
</reference>
<dbReference type="NCBIfam" id="TIGR03177">
    <property type="entry name" value="pilus_cpaB"/>
    <property type="match status" value="1"/>
</dbReference>
<keyword evidence="3" id="KW-1185">Reference proteome</keyword>
<evidence type="ECO:0000313" key="3">
    <source>
        <dbReference type="Proteomes" id="UP000628854"/>
    </source>
</evidence>
<sequence length="295" mass="31703">MQISPVVTLILSIVFGVAAILGARFWLGSSDDETGVETVIEAPVIAREPVLVAVRDIPRGVMVDPAWFEVEERPAVEIPRGAFADRKALEATGLGRPTLIEIAAGDMMSEKLLLAEGMRASLSSRIEPGYRAYTIRMDDVSGVAGFVLPGDRVDVIFIANEGSQAMFDDQPVSPRSESSRSAIVLLQNVEVLGLDLNDDMIGNDARVFKSATLSVSLEQAQKLSVASESGTLSLALRGSADEQFMQAEAVNLDRPRPRRVASSVPRPLAPRRASSSTVEVVLGEQVTQYEVPVSQ</sequence>